<feature type="transmembrane region" description="Helical" evidence="1">
    <location>
        <begin position="20"/>
        <end position="43"/>
    </location>
</feature>
<dbReference type="EMBL" id="CAJJDO010000127">
    <property type="protein sequence ID" value="CAD8201408.1"/>
    <property type="molecule type" value="Genomic_DNA"/>
</dbReference>
<keyword evidence="1" id="KW-0472">Membrane</keyword>
<keyword evidence="1" id="KW-1133">Transmembrane helix</keyword>
<sequence length="121" mass="14430">MQTQNLLTIYNNRIIVNSKLIKIIGIIYNHVHGLMELVYLQIIYLLNKIATLILIILPNRVLMEMVFILLLILYNQKQLLKKINAYVLSYLLNMNVVYFPVFVKWYFIDNNYDCDSSNWID</sequence>
<dbReference type="AlphaFoldDB" id="A0A8S1XL02"/>
<feature type="transmembrane region" description="Helical" evidence="1">
    <location>
        <begin position="49"/>
        <end position="74"/>
    </location>
</feature>
<gene>
    <name evidence="2" type="ORF">PPENT_87.1.T1270134</name>
</gene>
<feature type="transmembrane region" description="Helical" evidence="1">
    <location>
        <begin position="86"/>
        <end position="108"/>
    </location>
</feature>
<organism evidence="2 3">
    <name type="scientific">Paramecium pentaurelia</name>
    <dbReference type="NCBI Taxonomy" id="43138"/>
    <lineage>
        <taxon>Eukaryota</taxon>
        <taxon>Sar</taxon>
        <taxon>Alveolata</taxon>
        <taxon>Ciliophora</taxon>
        <taxon>Intramacronucleata</taxon>
        <taxon>Oligohymenophorea</taxon>
        <taxon>Peniculida</taxon>
        <taxon>Parameciidae</taxon>
        <taxon>Paramecium</taxon>
    </lineage>
</organism>
<accession>A0A8S1XL02</accession>
<comment type="caution">
    <text evidence="2">The sequence shown here is derived from an EMBL/GenBank/DDBJ whole genome shotgun (WGS) entry which is preliminary data.</text>
</comment>
<keyword evidence="1" id="KW-0812">Transmembrane</keyword>
<dbReference type="Proteomes" id="UP000689195">
    <property type="component" value="Unassembled WGS sequence"/>
</dbReference>
<keyword evidence="3" id="KW-1185">Reference proteome</keyword>
<evidence type="ECO:0000313" key="3">
    <source>
        <dbReference type="Proteomes" id="UP000689195"/>
    </source>
</evidence>
<proteinExistence type="predicted"/>
<evidence type="ECO:0000313" key="2">
    <source>
        <dbReference type="EMBL" id="CAD8201408.1"/>
    </source>
</evidence>
<reference evidence="2" key="1">
    <citation type="submission" date="2021-01" db="EMBL/GenBank/DDBJ databases">
        <authorList>
            <consortium name="Genoscope - CEA"/>
            <person name="William W."/>
        </authorList>
    </citation>
    <scope>NUCLEOTIDE SEQUENCE</scope>
</reference>
<protein>
    <submittedName>
        <fullName evidence="2">Uncharacterized protein</fullName>
    </submittedName>
</protein>
<name>A0A8S1XL02_9CILI</name>
<evidence type="ECO:0000256" key="1">
    <source>
        <dbReference type="SAM" id="Phobius"/>
    </source>
</evidence>